<comment type="caution">
    <text evidence="2">The sequence shown here is derived from an EMBL/GenBank/DDBJ whole genome shotgun (WGS) entry which is preliminary data.</text>
</comment>
<keyword evidence="3" id="KW-1185">Reference proteome</keyword>
<dbReference type="SUPFAM" id="SSF48371">
    <property type="entry name" value="ARM repeat"/>
    <property type="match status" value="1"/>
</dbReference>
<dbReference type="RefSeq" id="WP_169350660.1">
    <property type="nucleotide sequence ID" value="NZ_JABBJJ010000326.1"/>
</dbReference>
<evidence type="ECO:0000313" key="2">
    <source>
        <dbReference type="EMBL" id="NMO21475.1"/>
    </source>
</evidence>
<gene>
    <name evidence="2" type="ORF">HG543_42495</name>
</gene>
<proteinExistence type="predicted"/>
<name>A0A848LU48_9BACT</name>
<feature type="region of interest" description="Disordered" evidence="1">
    <location>
        <begin position="317"/>
        <end position="350"/>
    </location>
</feature>
<evidence type="ECO:0000256" key="1">
    <source>
        <dbReference type="SAM" id="MobiDB-lite"/>
    </source>
</evidence>
<dbReference type="Proteomes" id="UP000518300">
    <property type="component" value="Unassembled WGS sequence"/>
</dbReference>
<organism evidence="2 3">
    <name type="scientific">Pyxidicoccus fallax</name>
    <dbReference type="NCBI Taxonomy" id="394095"/>
    <lineage>
        <taxon>Bacteria</taxon>
        <taxon>Pseudomonadati</taxon>
        <taxon>Myxococcota</taxon>
        <taxon>Myxococcia</taxon>
        <taxon>Myxococcales</taxon>
        <taxon>Cystobacterineae</taxon>
        <taxon>Myxococcaceae</taxon>
        <taxon>Pyxidicoccus</taxon>
    </lineage>
</organism>
<dbReference type="NCBIfam" id="TIGR02270">
    <property type="entry name" value="TIGR02270 family protein"/>
    <property type="match status" value="1"/>
</dbReference>
<reference evidence="2 3" key="1">
    <citation type="submission" date="2020-04" db="EMBL/GenBank/DDBJ databases">
        <title>Draft genome of Pyxidicoccus fallax type strain.</title>
        <authorList>
            <person name="Whitworth D.E."/>
        </authorList>
    </citation>
    <scope>NUCLEOTIDE SEQUENCE [LARGE SCALE GENOMIC DNA]</scope>
    <source>
        <strain evidence="2 3">DSM 14698</strain>
    </source>
</reference>
<dbReference type="InterPro" id="IPR016024">
    <property type="entry name" value="ARM-type_fold"/>
</dbReference>
<dbReference type="InterPro" id="IPR011959">
    <property type="entry name" value="CHP02270"/>
</dbReference>
<dbReference type="InterPro" id="IPR011989">
    <property type="entry name" value="ARM-like"/>
</dbReference>
<protein>
    <submittedName>
        <fullName evidence="2">TIGR02270 family protein</fullName>
    </submittedName>
</protein>
<accession>A0A848LU48</accession>
<dbReference type="EMBL" id="JABBJJ010000326">
    <property type="protein sequence ID" value="NMO21475.1"/>
    <property type="molecule type" value="Genomic_DNA"/>
</dbReference>
<sequence length="445" mass="48613">MMPHRRALLLGRPDARLHHEVLEDAFSDACFLVLQWERALLSPRYTLAEVMHGPERRLRAHLGVLETGGPEVLARMAHPFIQEHDSEKVWVASLLLLARGTDKDVAAVLEVLQRGEEAPRRAVVRALELSERPGLVTHLRPMVEHEAAPDVAAAVLHVLTVRGESPGAEALARALAHPTPEVRLAALRAARRFPYEADAAGVTRGLDSVAPELRAAALAAGLVQDPRTMWRACHDALEAPDVAGRTARLLLAIGGEASGVEELTPLLAQPALRADTLWALGFSGHVAAAEACMPWLDDASLGPLAAEAFSTVTGLKLEGRTAREREDEEENETQPEDERTPTWPGPGHDLPVPVVAEVERWWAERRKNFNASTRYLAGQPFTAARLVEALEVRPMRGRGPLELELALRTGGLLSVEARTWTAVQRIQLQAAHGQVAHVRMRPLTT</sequence>
<feature type="compositionally biased region" description="Acidic residues" evidence="1">
    <location>
        <begin position="326"/>
        <end position="335"/>
    </location>
</feature>
<dbReference type="AlphaFoldDB" id="A0A848LU48"/>
<dbReference type="Gene3D" id="1.25.10.10">
    <property type="entry name" value="Leucine-rich Repeat Variant"/>
    <property type="match status" value="1"/>
</dbReference>
<evidence type="ECO:0000313" key="3">
    <source>
        <dbReference type="Proteomes" id="UP000518300"/>
    </source>
</evidence>